<keyword evidence="1" id="KW-0812">Transmembrane</keyword>
<feature type="transmembrane region" description="Helical" evidence="1">
    <location>
        <begin position="54"/>
        <end position="74"/>
    </location>
</feature>
<dbReference type="Proteomes" id="UP000521868">
    <property type="component" value="Unassembled WGS sequence"/>
</dbReference>
<protein>
    <submittedName>
        <fullName evidence="2">Uncharacterized protein</fullName>
    </submittedName>
</protein>
<comment type="caution">
    <text evidence="2">The sequence shown here is derived from an EMBL/GenBank/DDBJ whole genome shotgun (WGS) entry which is preliminary data.</text>
</comment>
<keyword evidence="3" id="KW-1185">Reference proteome</keyword>
<name>A0A7X6I4X6_9BURK</name>
<evidence type="ECO:0000313" key="3">
    <source>
        <dbReference type="Proteomes" id="UP000521868"/>
    </source>
</evidence>
<gene>
    <name evidence="2" type="ORF">RAMLITH_01640</name>
</gene>
<proteinExistence type="predicted"/>
<sequence length="75" mass="8950">MRHLWKVWKAKYWGLSMRTDLEDLSFWEEGGRLDYPRWRRALRKVRTWGAAHPYAASMWLITLLGTLASIMAALR</sequence>
<dbReference type="RefSeq" id="WP_168105590.1">
    <property type="nucleotide sequence ID" value="NZ_VTOX01000001.1"/>
</dbReference>
<evidence type="ECO:0000313" key="2">
    <source>
        <dbReference type="EMBL" id="NKE64509.1"/>
    </source>
</evidence>
<reference evidence="2 3" key="1">
    <citation type="journal article" date="2020" name="Nature">
        <title>Bacterial chemolithoautotrophy via manganese oxidation.</title>
        <authorList>
            <person name="Yu H."/>
            <person name="Leadbetter J.R."/>
        </authorList>
    </citation>
    <scope>NUCLEOTIDE SEQUENCE [LARGE SCALE GENOMIC DNA]</scope>
    <source>
        <strain evidence="2 3">RBP-1</strain>
    </source>
</reference>
<keyword evidence="1" id="KW-1133">Transmembrane helix</keyword>
<organism evidence="2 3">
    <name type="scientific">Ramlibacter lithotrophicus</name>
    <dbReference type="NCBI Taxonomy" id="2606681"/>
    <lineage>
        <taxon>Bacteria</taxon>
        <taxon>Pseudomonadati</taxon>
        <taxon>Pseudomonadota</taxon>
        <taxon>Betaproteobacteria</taxon>
        <taxon>Burkholderiales</taxon>
        <taxon>Comamonadaceae</taxon>
        <taxon>Ramlibacter</taxon>
    </lineage>
</organism>
<keyword evidence="1" id="KW-0472">Membrane</keyword>
<dbReference type="AlphaFoldDB" id="A0A7X6I4X6"/>
<dbReference type="EMBL" id="VTOX01000001">
    <property type="protein sequence ID" value="NKE64509.1"/>
    <property type="molecule type" value="Genomic_DNA"/>
</dbReference>
<accession>A0A7X6I4X6</accession>
<evidence type="ECO:0000256" key="1">
    <source>
        <dbReference type="SAM" id="Phobius"/>
    </source>
</evidence>